<dbReference type="Gene3D" id="3.40.1160.10">
    <property type="entry name" value="Acetylglutamate kinase-like"/>
    <property type="match status" value="2"/>
</dbReference>
<dbReference type="AlphaFoldDB" id="A0A933GM35"/>
<dbReference type="Pfam" id="PF01472">
    <property type="entry name" value="PUA"/>
    <property type="match status" value="1"/>
</dbReference>
<dbReference type="FunFam" id="2.30.130.10:FF:000007">
    <property type="entry name" value="Glutamate 5-kinase"/>
    <property type="match status" value="1"/>
</dbReference>
<organism evidence="10 11">
    <name type="scientific">Tectimicrobiota bacterium</name>
    <dbReference type="NCBI Taxonomy" id="2528274"/>
    <lineage>
        <taxon>Bacteria</taxon>
        <taxon>Pseudomonadati</taxon>
        <taxon>Nitrospinota/Tectimicrobiota group</taxon>
        <taxon>Candidatus Tectimicrobiota</taxon>
    </lineage>
</organism>
<evidence type="ECO:0000256" key="6">
    <source>
        <dbReference type="ARBA" id="ARBA00022777"/>
    </source>
</evidence>
<proteinExistence type="inferred from homology"/>
<dbReference type="GO" id="GO:0005829">
    <property type="term" value="C:cytosol"/>
    <property type="evidence" value="ECO:0007669"/>
    <property type="project" value="TreeGrafter"/>
</dbReference>
<comment type="caution">
    <text evidence="10">The sequence shown here is derived from an EMBL/GenBank/DDBJ whole genome shotgun (WGS) entry which is preliminary data.</text>
</comment>
<feature type="domain" description="PUA" evidence="9">
    <location>
        <begin position="282"/>
        <end position="365"/>
    </location>
</feature>
<evidence type="ECO:0000256" key="3">
    <source>
        <dbReference type="ARBA" id="ARBA00022650"/>
    </source>
</evidence>
<dbReference type="PANTHER" id="PTHR43654">
    <property type="entry name" value="GLUTAMATE 5-KINASE"/>
    <property type="match status" value="1"/>
</dbReference>
<keyword evidence="6 8" id="KW-0418">Kinase</keyword>
<evidence type="ECO:0000259" key="9">
    <source>
        <dbReference type="SMART" id="SM00359"/>
    </source>
</evidence>
<name>A0A933GM35_UNCTE</name>
<dbReference type="FunFam" id="3.40.1160.10:FF:000018">
    <property type="entry name" value="Glutamate 5-kinase"/>
    <property type="match status" value="1"/>
</dbReference>
<dbReference type="SMART" id="SM00359">
    <property type="entry name" value="PUA"/>
    <property type="match status" value="1"/>
</dbReference>
<dbReference type="InterPro" id="IPR001048">
    <property type="entry name" value="Asp/Glu/Uridylate_kinase"/>
</dbReference>
<dbReference type="InterPro" id="IPR019797">
    <property type="entry name" value="Glutamate_5-kinase_CS"/>
</dbReference>
<feature type="binding site" evidence="8">
    <location>
        <position position="142"/>
    </location>
    <ligand>
        <name>substrate</name>
    </ligand>
</feature>
<keyword evidence="5 8" id="KW-0547">Nucleotide-binding</keyword>
<feature type="binding site" evidence="8">
    <location>
        <position position="15"/>
    </location>
    <ligand>
        <name>ATP</name>
        <dbReference type="ChEBI" id="CHEBI:30616"/>
    </ligand>
</feature>
<dbReference type="HAMAP" id="MF_00456">
    <property type="entry name" value="ProB"/>
    <property type="match status" value="1"/>
</dbReference>
<dbReference type="Pfam" id="PF00696">
    <property type="entry name" value="AA_kinase"/>
    <property type="match status" value="1"/>
</dbReference>
<evidence type="ECO:0000256" key="2">
    <source>
        <dbReference type="ARBA" id="ARBA00022605"/>
    </source>
</evidence>
<dbReference type="InterPro" id="IPR011529">
    <property type="entry name" value="Glu_5kinase"/>
</dbReference>
<comment type="subcellular location">
    <subcellularLocation>
        <location evidence="8">Cytoplasm</location>
    </subcellularLocation>
</comment>
<sequence>MRLDLGKKVKRVIVKIGSGVITDENGFLDEVRIKSIVSQINWLHNKGLQVLIVSSGAIAAGRGVLRLRNSLSSIPQKQAAAAIGQCHLIWAYEKYFTQFGLEVAQILLTHDDLGVRERYLNARNTLLALLDYKVIPIINENDTVAVKEIKFGDNDNLSALVANLIDADLLIILSDVEGLHDSDPRTDPSAKLFHYVDKVTPQIEKLARGSSSRVGTGGMISKLHAAKKVAFLGAPTVIVNGRKDEVIEKIFSGENIGTLFSPHGDKLTSRKHWIAYTLKPQGELWVDEGALNALLNKGKSLLATGVLEVTGNFSYGASVSCLDKVGKEFGRGLVNYSSKELKTIKGHRTWEIEEILGYKYFDEVIHRDNFVLI</sequence>
<evidence type="ECO:0000256" key="1">
    <source>
        <dbReference type="ARBA" id="ARBA00022490"/>
    </source>
</evidence>
<evidence type="ECO:0000256" key="8">
    <source>
        <dbReference type="HAMAP-Rule" id="MF_00456"/>
    </source>
</evidence>
<protein>
    <recommendedName>
        <fullName evidence="8">Glutamate 5-kinase</fullName>
        <ecNumber evidence="8">2.7.2.11</ecNumber>
    </recommendedName>
    <alternativeName>
        <fullName evidence="8">Gamma-glutamyl kinase</fullName>
        <shortName evidence="8">GK</shortName>
    </alternativeName>
</protein>
<dbReference type="PRINTS" id="PR00474">
    <property type="entry name" value="GLU5KINASE"/>
</dbReference>
<evidence type="ECO:0000313" key="10">
    <source>
        <dbReference type="EMBL" id="MBI4596422.1"/>
    </source>
</evidence>
<reference evidence="10" key="1">
    <citation type="submission" date="2020-07" db="EMBL/GenBank/DDBJ databases">
        <title>Huge and variable diversity of episymbiotic CPR bacteria and DPANN archaea in groundwater ecosystems.</title>
        <authorList>
            <person name="He C.Y."/>
            <person name="Keren R."/>
            <person name="Whittaker M."/>
            <person name="Farag I.F."/>
            <person name="Doudna J."/>
            <person name="Cate J.H.D."/>
            <person name="Banfield J.F."/>
        </authorList>
    </citation>
    <scope>NUCLEOTIDE SEQUENCE</scope>
    <source>
        <strain evidence="10">NC_groundwater_1482_Ag_S-0.65um_47_24</strain>
    </source>
</reference>
<feature type="binding site" evidence="8">
    <location>
        <position position="154"/>
    </location>
    <ligand>
        <name>substrate</name>
    </ligand>
</feature>
<dbReference type="EMBL" id="JACQWF010000379">
    <property type="protein sequence ID" value="MBI4596422.1"/>
    <property type="molecule type" value="Genomic_DNA"/>
</dbReference>
<feature type="binding site" evidence="8">
    <location>
        <position position="55"/>
    </location>
    <ligand>
        <name>substrate</name>
    </ligand>
</feature>
<feature type="binding site" evidence="8">
    <location>
        <begin position="174"/>
        <end position="175"/>
    </location>
    <ligand>
        <name>ATP</name>
        <dbReference type="ChEBI" id="CHEBI:30616"/>
    </ligand>
</feature>
<keyword evidence="4 8" id="KW-0808">Transferase</keyword>
<gene>
    <name evidence="8 10" type="primary">proB</name>
    <name evidence="10" type="ORF">HY730_08615</name>
</gene>
<keyword evidence="7 8" id="KW-0067">ATP-binding</keyword>
<evidence type="ECO:0000313" key="11">
    <source>
        <dbReference type="Proteomes" id="UP000772181"/>
    </source>
</evidence>
<evidence type="ECO:0000256" key="4">
    <source>
        <dbReference type="ARBA" id="ARBA00022679"/>
    </source>
</evidence>
<dbReference type="GO" id="GO:0003723">
    <property type="term" value="F:RNA binding"/>
    <property type="evidence" value="ECO:0007669"/>
    <property type="project" value="InterPro"/>
</dbReference>
<dbReference type="InterPro" id="IPR036393">
    <property type="entry name" value="AceGlu_kinase-like_sf"/>
</dbReference>
<dbReference type="SUPFAM" id="SSF88697">
    <property type="entry name" value="PUA domain-like"/>
    <property type="match status" value="1"/>
</dbReference>
<accession>A0A933GM35</accession>
<evidence type="ECO:0000256" key="7">
    <source>
        <dbReference type="ARBA" id="ARBA00022840"/>
    </source>
</evidence>
<comment type="catalytic activity">
    <reaction evidence="8">
        <text>L-glutamate + ATP = L-glutamyl 5-phosphate + ADP</text>
        <dbReference type="Rhea" id="RHEA:14877"/>
        <dbReference type="ChEBI" id="CHEBI:29985"/>
        <dbReference type="ChEBI" id="CHEBI:30616"/>
        <dbReference type="ChEBI" id="CHEBI:58274"/>
        <dbReference type="ChEBI" id="CHEBI:456216"/>
        <dbReference type="EC" id="2.7.2.11"/>
    </reaction>
</comment>
<dbReference type="GO" id="GO:0004349">
    <property type="term" value="F:glutamate 5-kinase activity"/>
    <property type="evidence" value="ECO:0007669"/>
    <property type="project" value="UniProtKB-UniRule"/>
</dbReference>
<dbReference type="GO" id="GO:0005524">
    <property type="term" value="F:ATP binding"/>
    <property type="evidence" value="ECO:0007669"/>
    <property type="project" value="UniProtKB-KW"/>
</dbReference>
<dbReference type="GO" id="GO:0055129">
    <property type="term" value="P:L-proline biosynthetic process"/>
    <property type="evidence" value="ECO:0007669"/>
    <property type="project" value="UniProtKB-UniRule"/>
</dbReference>
<dbReference type="PROSITE" id="PS50890">
    <property type="entry name" value="PUA"/>
    <property type="match status" value="1"/>
</dbReference>
<dbReference type="InterPro" id="IPR005715">
    <property type="entry name" value="Glu_5kinase/COase_Synthase"/>
</dbReference>
<dbReference type="InterPro" id="IPR015947">
    <property type="entry name" value="PUA-like_sf"/>
</dbReference>
<dbReference type="InterPro" id="IPR041739">
    <property type="entry name" value="G5K_ProB"/>
</dbReference>
<dbReference type="InterPro" id="IPR001057">
    <property type="entry name" value="Glu/AcGlu_kinase"/>
</dbReference>
<dbReference type="InterPro" id="IPR036974">
    <property type="entry name" value="PUA_sf"/>
</dbReference>
<comment type="function">
    <text evidence="8">Catalyzes the transfer of a phosphate group to glutamate to form L-glutamate 5-phosphate.</text>
</comment>
<keyword evidence="3 8" id="KW-0641">Proline biosynthesis</keyword>
<comment type="similarity">
    <text evidence="8">Belongs to the glutamate 5-kinase family.</text>
</comment>
<dbReference type="NCBIfam" id="TIGR01027">
    <property type="entry name" value="proB"/>
    <property type="match status" value="1"/>
</dbReference>
<keyword evidence="1 8" id="KW-0963">Cytoplasm</keyword>
<dbReference type="CDD" id="cd21157">
    <property type="entry name" value="PUA_G5K"/>
    <property type="match status" value="1"/>
</dbReference>
<dbReference type="PROSITE" id="PS00902">
    <property type="entry name" value="GLUTAMATE_5_KINASE"/>
    <property type="match status" value="1"/>
</dbReference>
<keyword evidence="2 8" id="KW-0028">Amino-acid biosynthesis</keyword>
<evidence type="ECO:0000256" key="5">
    <source>
        <dbReference type="ARBA" id="ARBA00022741"/>
    </source>
</evidence>
<dbReference type="PIRSF" id="PIRSF000729">
    <property type="entry name" value="GK"/>
    <property type="match status" value="1"/>
</dbReference>
<dbReference type="CDD" id="cd04242">
    <property type="entry name" value="AAK_G5K_ProB"/>
    <property type="match status" value="1"/>
</dbReference>
<comment type="pathway">
    <text evidence="8">Amino-acid biosynthesis; L-proline biosynthesis; L-glutamate 5-semialdehyde from L-glutamate: step 1/2.</text>
</comment>
<dbReference type="PANTHER" id="PTHR43654:SF1">
    <property type="entry name" value="ISOPENTENYL PHOSPHATE KINASE"/>
    <property type="match status" value="1"/>
</dbReference>
<dbReference type="Gene3D" id="2.30.130.10">
    <property type="entry name" value="PUA domain"/>
    <property type="match status" value="1"/>
</dbReference>
<dbReference type="SUPFAM" id="SSF53633">
    <property type="entry name" value="Carbamate kinase-like"/>
    <property type="match status" value="1"/>
</dbReference>
<dbReference type="Proteomes" id="UP000772181">
    <property type="component" value="Unassembled WGS sequence"/>
</dbReference>
<feature type="binding site" evidence="8">
    <location>
        <begin position="216"/>
        <end position="222"/>
    </location>
    <ligand>
        <name>ATP</name>
        <dbReference type="ChEBI" id="CHEBI:30616"/>
    </ligand>
</feature>
<dbReference type="InterPro" id="IPR002478">
    <property type="entry name" value="PUA"/>
</dbReference>
<dbReference type="EC" id="2.7.2.11" evidence="8"/>